<dbReference type="PANTHER" id="PTHR40082:SF1">
    <property type="entry name" value="BLR5956 PROTEIN"/>
    <property type="match status" value="1"/>
</dbReference>
<dbReference type="RefSeq" id="WP_129172813.1">
    <property type="nucleotide sequence ID" value="NZ_JACCBI010000001.1"/>
</dbReference>
<dbReference type="Gene3D" id="3.40.50.10090">
    <property type="match status" value="2"/>
</dbReference>
<evidence type="ECO:0000256" key="1">
    <source>
        <dbReference type="ARBA" id="ARBA00023125"/>
    </source>
</evidence>
<reference evidence="5 6" key="1">
    <citation type="submission" date="2019-01" db="EMBL/GenBank/DDBJ databases">
        <title>Agromyces.</title>
        <authorList>
            <person name="Li J."/>
        </authorList>
    </citation>
    <scope>NUCLEOTIDE SEQUENCE [LARGE SCALE GENOMIC DNA]</scope>
    <source>
        <strain evidence="5 6">DSM 23870</strain>
    </source>
</reference>
<dbReference type="GO" id="GO:0004852">
    <property type="term" value="F:uroporphyrinogen-III synthase activity"/>
    <property type="evidence" value="ECO:0007669"/>
    <property type="project" value="UniProtKB-EC"/>
</dbReference>
<dbReference type="InterPro" id="IPR003754">
    <property type="entry name" value="4pyrrol_synth_uPrphyn_synth"/>
</dbReference>
<sequence>MTTSLPIPGTPLAGCIMLVTADRRSAELATALERRGALVQHAPSLTVIPHIGDEDLVEQTRAIIRTPPDIVVATTGVGFTGWMETADTAGLHDELRAAIGKARFIARGPKARGAIQQAGFTADWVAESETSAELGEYLLAEGIDGSRIVVQHHGSGADGLDEAFESAGATVASLVVYRWGPPPDPGLVARSAIAAAAGDYDTVIFTSAPGTVAWLDAARESGSLEGIVDRSLDGSLLLAAVGPITAAPLIEVGIDPLVPDRGRLGSLVRTIVSHYALHRDAAVATEAGVIDVRRGGALLDGELLPLSKTGLAVLDRIVQARGGVVSREALLSALPRSTSDLHAVEVAIARVRESAGSPGLIKTVIKRGYRLGIVAEENS</sequence>
<dbReference type="GO" id="GO:0006780">
    <property type="term" value="P:uroporphyrinogen III biosynthetic process"/>
    <property type="evidence" value="ECO:0007669"/>
    <property type="project" value="InterPro"/>
</dbReference>
<dbReference type="GO" id="GO:0003677">
    <property type="term" value="F:DNA binding"/>
    <property type="evidence" value="ECO:0007669"/>
    <property type="project" value="UniProtKB-UniRule"/>
</dbReference>
<evidence type="ECO:0000259" key="3">
    <source>
        <dbReference type="PROSITE" id="PS51755"/>
    </source>
</evidence>
<accession>A0A4Q2M5Q3</accession>
<dbReference type="InterPro" id="IPR001867">
    <property type="entry name" value="OmpR/PhoB-type_DNA-bd"/>
</dbReference>
<comment type="caution">
    <text evidence="5">The sequence shown here is derived from an EMBL/GenBank/DDBJ whole genome shotgun (WGS) entry which is preliminary data.</text>
</comment>
<dbReference type="InterPro" id="IPR036388">
    <property type="entry name" value="WH-like_DNA-bd_sf"/>
</dbReference>
<dbReference type="CDD" id="cd00383">
    <property type="entry name" value="trans_reg_C"/>
    <property type="match status" value="1"/>
</dbReference>
<dbReference type="PROSITE" id="PS51755">
    <property type="entry name" value="OMPR_PHOB"/>
    <property type="match status" value="1"/>
</dbReference>
<dbReference type="Proteomes" id="UP000292686">
    <property type="component" value="Unassembled WGS sequence"/>
</dbReference>
<dbReference type="SUPFAM" id="SSF69618">
    <property type="entry name" value="HemD-like"/>
    <property type="match status" value="1"/>
</dbReference>
<feature type="domain" description="OmpR/PhoB-type" evidence="3">
    <location>
        <begin position="280"/>
        <end position="373"/>
    </location>
</feature>
<evidence type="ECO:0000313" key="4">
    <source>
        <dbReference type="EMBL" id="NYD66567.1"/>
    </source>
</evidence>
<keyword evidence="6" id="KW-1185">Reference proteome</keyword>
<feature type="DNA-binding region" description="OmpR/PhoB-type" evidence="2">
    <location>
        <begin position="280"/>
        <end position="373"/>
    </location>
</feature>
<dbReference type="OrthoDB" id="213853at2"/>
<dbReference type="EC" id="4.2.1.75" evidence="5"/>
<dbReference type="InterPro" id="IPR036108">
    <property type="entry name" value="4pyrrol_syn_uPrphyn_synt_sf"/>
</dbReference>
<evidence type="ECO:0000313" key="7">
    <source>
        <dbReference type="Proteomes" id="UP000581087"/>
    </source>
</evidence>
<dbReference type="PANTHER" id="PTHR40082">
    <property type="entry name" value="BLR5956 PROTEIN"/>
    <property type="match status" value="1"/>
</dbReference>
<dbReference type="NCBIfam" id="NF005568">
    <property type="entry name" value="PRK07239.1"/>
    <property type="match status" value="1"/>
</dbReference>
<keyword evidence="5" id="KW-0456">Lyase</keyword>
<dbReference type="GO" id="GO:0006355">
    <property type="term" value="P:regulation of DNA-templated transcription"/>
    <property type="evidence" value="ECO:0007669"/>
    <property type="project" value="InterPro"/>
</dbReference>
<gene>
    <name evidence="4" type="ORF">BJ972_001086</name>
    <name evidence="5" type="ORF">ESP50_04770</name>
</gene>
<dbReference type="CDD" id="cd06578">
    <property type="entry name" value="HemD"/>
    <property type="match status" value="1"/>
</dbReference>
<evidence type="ECO:0000256" key="2">
    <source>
        <dbReference type="PROSITE-ProRule" id="PRU01091"/>
    </source>
</evidence>
<dbReference type="EMBL" id="SDPM01000002">
    <property type="protein sequence ID" value="RXZ87238.1"/>
    <property type="molecule type" value="Genomic_DNA"/>
</dbReference>
<dbReference type="EMBL" id="JACCBI010000001">
    <property type="protein sequence ID" value="NYD66567.1"/>
    <property type="molecule type" value="Genomic_DNA"/>
</dbReference>
<dbReference type="Gene3D" id="1.10.10.10">
    <property type="entry name" value="Winged helix-like DNA-binding domain superfamily/Winged helix DNA-binding domain"/>
    <property type="match status" value="1"/>
</dbReference>
<dbReference type="SMART" id="SM00862">
    <property type="entry name" value="Trans_reg_C"/>
    <property type="match status" value="1"/>
</dbReference>
<dbReference type="GO" id="GO:0000160">
    <property type="term" value="P:phosphorelay signal transduction system"/>
    <property type="evidence" value="ECO:0007669"/>
    <property type="project" value="InterPro"/>
</dbReference>
<evidence type="ECO:0000313" key="6">
    <source>
        <dbReference type="Proteomes" id="UP000292686"/>
    </source>
</evidence>
<dbReference type="SUPFAM" id="SSF46894">
    <property type="entry name" value="C-terminal effector domain of the bipartite response regulators"/>
    <property type="match status" value="1"/>
</dbReference>
<keyword evidence="1 2" id="KW-0238">DNA-binding</keyword>
<dbReference type="AlphaFoldDB" id="A0A4Q2M5Q3"/>
<reference evidence="4 7" key="2">
    <citation type="submission" date="2020-07" db="EMBL/GenBank/DDBJ databases">
        <title>Sequencing the genomes of 1000 actinobacteria strains.</title>
        <authorList>
            <person name="Klenk H.-P."/>
        </authorList>
    </citation>
    <scope>NUCLEOTIDE SEQUENCE [LARGE SCALE GENOMIC DNA]</scope>
    <source>
        <strain evidence="4 7">DSM 23870</strain>
    </source>
</reference>
<protein>
    <submittedName>
        <fullName evidence="5">Uroporphyrinogen-III synthase</fullName>
        <ecNumber evidence="5">4.2.1.75</ecNumber>
    </submittedName>
</protein>
<evidence type="ECO:0000313" key="5">
    <source>
        <dbReference type="EMBL" id="RXZ87238.1"/>
    </source>
</evidence>
<dbReference type="InterPro" id="IPR016032">
    <property type="entry name" value="Sig_transdc_resp-reg_C-effctor"/>
</dbReference>
<name>A0A4Q2M5Q3_9MICO</name>
<dbReference type="Pfam" id="PF00486">
    <property type="entry name" value="Trans_reg_C"/>
    <property type="match status" value="1"/>
</dbReference>
<dbReference type="Pfam" id="PF02602">
    <property type="entry name" value="HEM4"/>
    <property type="match status" value="1"/>
</dbReference>
<dbReference type="Proteomes" id="UP000581087">
    <property type="component" value="Unassembled WGS sequence"/>
</dbReference>
<dbReference type="InterPro" id="IPR039793">
    <property type="entry name" value="UROS/Hem4"/>
</dbReference>
<organism evidence="5 6">
    <name type="scientific">Agromyces atrinae</name>
    <dbReference type="NCBI Taxonomy" id="592376"/>
    <lineage>
        <taxon>Bacteria</taxon>
        <taxon>Bacillati</taxon>
        <taxon>Actinomycetota</taxon>
        <taxon>Actinomycetes</taxon>
        <taxon>Micrococcales</taxon>
        <taxon>Microbacteriaceae</taxon>
        <taxon>Agromyces</taxon>
    </lineage>
</organism>
<proteinExistence type="predicted"/>